<reference evidence="13 15" key="2">
    <citation type="submission" date="2020-06" db="EMBL/GenBank/DDBJ databases">
        <title>Complete genome of Paenibacillus barcinonensis KACC11450.</title>
        <authorList>
            <person name="Kim M."/>
            <person name="Park Y.-J."/>
            <person name="Shin J.-H."/>
        </authorList>
    </citation>
    <scope>NUCLEOTIDE SEQUENCE [LARGE SCALE GENOMIC DNA]</scope>
    <source>
        <strain evidence="13 15">KACC11450</strain>
    </source>
</reference>
<dbReference type="Gene3D" id="3.40.640.10">
    <property type="entry name" value="Type I PLP-dependent aspartate aminotransferase-like (Major domain)"/>
    <property type="match status" value="1"/>
</dbReference>
<keyword evidence="8" id="KW-0805">Transcription regulation</keyword>
<evidence type="ECO:0000313" key="13">
    <source>
        <dbReference type="EMBL" id="QKS56348.1"/>
    </source>
</evidence>
<comment type="cofactor">
    <cofactor evidence="1">
        <name>pyridoxal 5'-phosphate</name>
        <dbReference type="ChEBI" id="CHEBI:597326"/>
    </cofactor>
</comment>
<evidence type="ECO:0000313" key="12">
    <source>
        <dbReference type="EMBL" id="PYE47430.1"/>
    </source>
</evidence>
<gene>
    <name evidence="12" type="ORF">DFQ00_11321</name>
    <name evidence="13" type="ORF">HUB98_08355</name>
</gene>
<evidence type="ECO:0000256" key="2">
    <source>
        <dbReference type="ARBA" id="ARBA00005384"/>
    </source>
</evidence>
<dbReference type="PANTHER" id="PTHR46577">
    <property type="entry name" value="HTH-TYPE TRANSCRIPTIONAL REGULATORY PROTEIN GABR"/>
    <property type="match status" value="1"/>
</dbReference>
<dbReference type="InterPro" id="IPR036390">
    <property type="entry name" value="WH_DNA-bd_sf"/>
</dbReference>
<keyword evidence="7" id="KW-0663">Pyridoxal phosphate</keyword>
<evidence type="ECO:0000256" key="6">
    <source>
        <dbReference type="ARBA" id="ARBA00022679"/>
    </source>
</evidence>
<reference evidence="12 14" key="1">
    <citation type="submission" date="2018-06" db="EMBL/GenBank/DDBJ databases">
        <title>Genomic Encyclopedia of Type Strains, Phase III (KMG-III): the genomes of soil and plant-associated and newly described type strains.</title>
        <authorList>
            <person name="Whitman W."/>
        </authorList>
    </citation>
    <scope>NUCLEOTIDE SEQUENCE [LARGE SCALE GENOMIC DNA]</scope>
    <source>
        <strain evidence="12 14">CECT 7022</strain>
    </source>
</reference>
<dbReference type="EMBL" id="CP054614">
    <property type="protein sequence ID" value="QKS56348.1"/>
    <property type="molecule type" value="Genomic_DNA"/>
</dbReference>
<name>A0A2V4VRQ5_PAEBA</name>
<evidence type="ECO:0000313" key="14">
    <source>
        <dbReference type="Proteomes" id="UP000247790"/>
    </source>
</evidence>
<dbReference type="SMART" id="SM00345">
    <property type="entry name" value="HTH_GNTR"/>
    <property type="match status" value="1"/>
</dbReference>
<dbReference type="SUPFAM" id="SSF53383">
    <property type="entry name" value="PLP-dependent transferases"/>
    <property type="match status" value="1"/>
</dbReference>
<dbReference type="OrthoDB" id="9802601at2"/>
<dbReference type="Pfam" id="PF00155">
    <property type="entry name" value="Aminotran_1_2"/>
    <property type="match status" value="1"/>
</dbReference>
<dbReference type="InterPro" id="IPR004839">
    <property type="entry name" value="Aminotransferase_I/II_large"/>
</dbReference>
<keyword evidence="6" id="KW-0808">Transferase</keyword>
<evidence type="ECO:0000256" key="8">
    <source>
        <dbReference type="ARBA" id="ARBA00023015"/>
    </source>
</evidence>
<dbReference type="RefSeq" id="WP_110897975.1">
    <property type="nucleotide sequence ID" value="NZ_CP054614.1"/>
</dbReference>
<dbReference type="GO" id="GO:0003700">
    <property type="term" value="F:DNA-binding transcription factor activity"/>
    <property type="evidence" value="ECO:0007669"/>
    <property type="project" value="InterPro"/>
</dbReference>
<dbReference type="Gene3D" id="3.90.1150.10">
    <property type="entry name" value="Aspartate Aminotransferase, domain 1"/>
    <property type="match status" value="1"/>
</dbReference>
<dbReference type="Pfam" id="PF00392">
    <property type="entry name" value="GntR"/>
    <property type="match status" value="1"/>
</dbReference>
<protein>
    <submittedName>
        <fullName evidence="12">DNA-binding transcriptional MocR family regulator</fullName>
    </submittedName>
    <submittedName>
        <fullName evidence="13">PLP-dependent aminotransferase family protein</fullName>
    </submittedName>
</protein>
<evidence type="ECO:0000256" key="7">
    <source>
        <dbReference type="ARBA" id="ARBA00022898"/>
    </source>
</evidence>
<dbReference type="InterPro" id="IPR015424">
    <property type="entry name" value="PyrdxlP-dep_Trfase"/>
</dbReference>
<keyword evidence="5 13" id="KW-0032">Aminotransferase</keyword>
<comment type="subunit">
    <text evidence="4">Homodimer.</text>
</comment>
<dbReference type="SUPFAM" id="SSF46785">
    <property type="entry name" value="Winged helix' DNA-binding domain"/>
    <property type="match status" value="1"/>
</dbReference>
<dbReference type="GO" id="GO:0008483">
    <property type="term" value="F:transaminase activity"/>
    <property type="evidence" value="ECO:0007669"/>
    <property type="project" value="UniProtKB-KW"/>
</dbReference>
<sequence length="510" mass="56296">MHIELKRGSSAKLYVQIALTIADRIRSGLIEPGTRLPSVRKMTADLGVSLVTVTKAYAELEAIQLICCSQGKGCYVTGSRDSAQVTRTKEDSAGTVHRKGSSDSGTALDWQMTLIDYLPRAQLWRHFDVSPQVRYELHMSAIQPELLPTRDIIDSAYYLTSDHTERMAAYGSFQGDWELRQTFAAHFTSRGLQAAPERMLITSGAQQGIDLVARTFVGPGDVVYMEAPTYTGAIDVFTSRGAKIITVPMDDEGMRIDLLTRLCDTYAPKLIYTVPTYHNPTGITMSARRRAQLLNIAQSYHCLILEDDPFADLYFHEPPPASIKSMDSAGHVVYIKSFSKVLSPGCRIACAIADGSVLTRLVAAKSTADLGSPLMTQKALQTYIHHQYDVYVHELREKLYARLCAASKVLDEHAAKAMQWRLPDGGLNLWLELHGSFDMHELHRQSLAAGVSFLPGSACFVGESDTPSLRICFTVTSEQALRQGLITLCSVIERYTSQQAGLAADRLPLI</sequence>
<dbReference type="FunFam" id="3.40.640.10:FF:000053">
    <property type="entry name" value="Aminotransferase, class I"/>
    <property type="match status" value="1"/>
</dbReference>
<evidence type="ECO:0000256" key="10">
    <source>
        <dbReference type="ARBA" id="ARBA00023163"/>
    </source>
</evidence>
<dbReference type="EMBL" id="QJSW01000013">
    <property type="protein sequence ID" value="PYE47430.1"/>
    <property type="molecule type" value="Genomic_DNA"/>
</dbReference>
<evidence type="ECO:0000313" key="15">
    <source>
        <dbReference type="Proteomes" id="UP000509327"/>
    </source>
</evidence>
<dbReference type="CDD" id="cd07377">
    <property type="entry name" value="WHTH_GntR"/>
    <property type="match status" value="1"/>
</dbReference>
<keyword evidence="10" id="KW-0804">Transcription</keyword>
<dbReference type="GO" id="GO:0003677">
    <property type="term" value="F:DNA binding"/>
    <property type="evidence" value="ECO:0007669"/>
    <property type="project" value="UniProtKB-KW"/>
</dbReference>
<dbReference type="PANTHER" id="PTHR46577:SF2">
    <property type="entry name" value="TRANSCRIPTIONAL REGULATORY PROTEIN"/>
    <property type="match status" value="1"/>
</dbReference>
<comment type="similarity">
    <text evidence="3">Belongs to the class-I pyridoxal-phosphate-dependent aminotransferase family.</text>
</comment>
<dbReference type="InterPro" id="IPR015421">
    <property type="entry name" value="PyrdxlP-dep_Trfase_major"/>
</dbReference>
<organism evidence="12 14">
    <name type="scientific">Paenibacillus barcinonensis</name>
    <dbReference type="NCBI Taxonomy" id="198119"/>
    <lineage>
        <taxon>Bacteria</taxon>
        <taxon>Bacillati</taxon>
        <taxon>Bacillota</taxon>
        <taxon>Bacilli</taxon>
        <taxon>Bacillales</taxon>
        <taxon>Paenibacillaceae</taxon>
        <taxon>Paenibacillus</taxon>
    </lineage>
</organism>
<evidence type="ECO:0000256" key="4">
    <source>
        <dbReference type="ARBA" id="ARBA00011738"/>
    </source>
</evidence>
<dbReference type="GO" id="GO:0030170">
    <property type="term" value="F:pyridoxal phosphate binding"/>
    <property type="evidence" value="ECO:0007669"/>
    <property type="project" value="InterPro"/>
</dbReference>
<dbReference type="InterPro" id="IPR051446">
    <property type="entry name" value="HTH_trans_reg/aminotransferase"/>
</dbReference>
<dbReference type="Proteomes" id="UP000247790">
    <property type="component" value="Unassembled WGS sequence"/>
</dbReference>
<evidence type="ECO:0000256" key="1">
    <source>
        <dbReference type="ARBA" id="ARBA00001933"/>
    </source>
</evidence>
<evidence type="ECO:0000259" key="11">
    <source>
        <dbReference type="PROSITE" id="PS50949"/>
    </source>
</evidence>
<proteinExistence type="inferred from homology"/>
<evidence type="ECO:0000256" key="5">
    <source>
        <dbReference type="ARBA" id="ARBA00022576"/>
    </source>
</evidence>
<dbReference type="CDD" id="cd00609">
    <property type="entry name" value="AAT_like"/>
    <property type="match status" value="1"/>
</dbReference>
<dbReference type="Gene3D" id="1.10.10.10">
    <property type="entry name" value="Winged helix-like DNA-binding domain superfamily/Winged helix DNA-binding domain"/>
    <property type="match status" value="1"/>
</dbReference>
<evidence type="ECO:0000256" key="9">
    <source>
        <dbReference type="ARBA" id="ARBA00023125"/>
    </source>
</evidence>
<keyword evidence="15" id="KW-1185">Reference proteome</keyword>
<dbReference type="InterPro" id="IPR015422">
    <property type="entry name" value="PyrdxlP-dep_Trfase_small"/>
</dbReference>
<dbReference type="PROSITE" id="PS50949">
    <property type="entry name" value="HTH_GNTR"/>
    <property type="match status" value="1"/>
</dbReference>
<dbReference type="InterPro" id="IPR036388">
    <property type="entry name" value="WH-like_DNA-bd_sf"/>
</dbReference>
<dbReference type="Proteomes" id="UP000509327">
    <property type="component" value="Chromosome"/>
</dbReference>
<keyword evidence="9 12" id="KW-0238">DNA-binding</keyword>
<accession>A0A2V4VRQ5</accession>
<dbReference type="AlphaFoldDB" id="A0A2V4VRQ5"/>
<comment type="similarity">
    <text evidence="2">In the C-terminal section; belongs to the class-I pyridoxal-phosphate-dependent aminotransferase family.</text>
</comment>
<evidence type="ECO:0000256" key="3">
    <source>
        <dbReference type="ARBA" id="ARBA00007441"/>
    </source>
</evidence>
<feature type="domain" description="HTH gntR-type" evidence="11">
    <location>
        <begin position="11"/>
        <end position="79"/>
    </location>
</feature>
<dbReference type="InterPro" id="IPR000524">
    <property type="entry name" value="Tscrpt_reg_HTH_GntR"/>
</dbReference>